<evidence type="ECO:0000313" key="2">
    <source>
        <dbReference type="Proteomes" id="UP001431429"/>
    </source>
</evidence>
<dbReference type="Proteomes" id="UP001431429">
    <property type="component" value="Unassembled WGS sequence"/>
</dbReference>
<dbReference type="RefSeq" id="WP_250922447.1">
    <property type="nucleotide sequence ID" value="NZ_JAMQAW010000036.1"/>
</dbReference>
<comment type="caution">
    <text evidence="1">The sequence shown here is derived from an EMBL/GenBank/DDBJ whole genome shotgun (WGS) entry which is preliminary data.</text>
</comment>
<sequence>MSYIAVTMDDQALREAAALLGTKTKTKTKTDTVNLALRTVVARRRRLGVQPPLELDTQPAMSE</sequence>
<organism evidence="1 2">
    <name type="scientific">Streptomyces albipurpureus</name>
    <dbReference type="NCBI Taxonomy" id="2897419"/>
    <lineage>
        <taxon>Bacteria</taxon>
        <taxon>Bacillati</taxon>
        <taxon>Actinomycetota</taxon>
        <taxon>Actinomycetes</taxon>
        <taxon>Kitasatosporales</taxon>
        <taxon>Streptomycetaceae</taxon>
        <taxon>Streptomyces</taxon>
    </lineage>
</organism>
<dbReference type="EMBL" id="JAMQAW010000036">
    <property type="protein sequence ID" value="MCM2392136.1"/>
    <property type="molecule type" value="Genomic_DNA"/>
</dbReference>
<protein>
    <submittedName>
        <fullName evidence="1">Type II toxin-antitoxin system VapB family antitoxin</fullName>
    </submittedName>
</protein>
<reference evidence="1" key="1">
    <citation type="submission" date="2022-06" db="EMBL/GenBank/DDBJ databases">
        <title>Genome public.</title>
        <authorList>
            <person name="Sun Q."/>
        </authorList>
    </citation>
    <scope>NUCLEOTIDE SEQUENCE</scope>
    <source>
        <strain evidence="1">CWNU-1</strain>
    </source>
</reference>
<gene>
    <name evidence="1" type="ORF">NBG84_28270</name>
</gene>
<evidence type="ECO:0000313" key="1">
    <source>
        <dbReference type="EMBL" id="MCM2392136.1"/>
    </source>
</evidence>
<accession>A0ABT0UV68</accession>
<dbReference type="InterPro" id="IPR019239">
    <property type="entry name" value="VapB_antitoxin"/>
</dbReference>
<name>A0ABT0UV68_9ACTN</name>
<keyword evidence="2" id="KW-1185">Reference proteome</keyword>
<proteinExistence type="predicted"/>
<dbReference type="Pfam" id="PF09957">
    <property type="entry name" value="VapB_antitoxin"/>
    <property type="match status" value="1"/>
</dbReference>